<organism evidence="5 6">
    <name type="scientific">Platanthera guangdongensis</name>
    <dbReference type="NCBI Taxonomy" id="2320717"/>
    <lineage>
        <taxon>Eukaryota</taxon>
        <taxon>Viridiplantae</taxon>
        <taxon>Streptophyta</taxon>
        <taxon>Embryophyta</taxon>
        <taxon>Tracheophyta</taxon>
        <taxon>Spermatophyta</taxon>
        <taxon>Magnoliopsida</taxon>
        <taxon>Liliopsida</taxon>
        <taxon>Asparagales</taxon>
        <taxon>Orchidaceae</taxon>
        <taxon>Orchidoideae</taxon>
        <taxon>Orchideae</taxon>
        <taxon>Orchidinae</taxon>
        <taxon>Platanthera</taxon>
    </lineage>
</organism>
<sequence>MNKQRDLVNPKSAEECGNHARIVDEFDEYSEGEMLELQEALEEDNDDDASGEEINEDEISEVSEEKPNRKEALKCSMDQISTVNDSDDVPRFLEEKKASDAVVDVPQISGKRRRSGWDVKAEDVVLVNDSGDLGKKSETGLCAGDLENNSGEESYEEDSDEELEEAFEEYSGEDDSVKEASEEEINKESTTSCSMDQLLLINKPPKLLEEKVSGNLSAATVVDVPRVSSKRRPSRWDIKAEDLVLVNDGGNLVKREIRRSTDIKAESAVLINDSAVLNKRRKTRWSSDKSQPDMPRPPKHRSSRKVENRLRWLNMKLESVNSNLEHYLTAKANLEKQSLSLPAIDDVRFTKLLEEKDFFVSEISRMNEEKKNTKYRRKSFKFKKMIPLPMKEYSGYNLAGLLLGPNGSTLKEMEEKTGSRLSLRGKDGSYRRNITNCADIHLMIKANKEESIDAAVSMIQELWQQKERIKAAQLRELAKINGTLRGGKIDFVWTRCDICGDLYHPTSGCPLVATDAETVKKFYTGPGSLFLSYGDKDKCETQIMPTEVIVNCMPPILNDKKQVVGIAATSPPSPNANLPCYPGLTVVPPSSWNTNLAVPPSTSNANAPSHGRFATISPSSNVNLPSYPGHASICPSSSIANLPNYPRPAPSPPSSTNLNLPSYSKTVPLPASSSIAKPPNYTRYGAIPPSFPINHGPVTLPSSSSNANLSTRLVPPVVPPTFSKANLQSYPTAAAVPPSSNENLPSFPGFVVVPPSSSNANRPSFPGIASITPPSSSINRSSYAKFAANLPASSNANIPSYPKFTVATPSNSNLPSYTGLAAIPPPSSNAKPPSSSYVDLAAIPLPSSNAKPPIYPKSTAIPLPSSNENMSSYTRLAPVPPSSSNANLPIRTGFAAIPPEIPKSNNWPGPPGSSLLESSSFLKSGYNSSVQTGSARLQTSTPLGSNARILDRKKPVPTDVPPSPSSNFLKYPEFAATSREIAVPNCWPHPTVSTPPGSTGQLSTFSSQFPGITAISKEFASFPGYPGLAAICPPTSKVNLPSYPGLTAIPKTSPNANLSSDAGHAAIPGKASLSNNWPGSPLPSVPESVSSFFNSSSNSPAQTGSATFPSSASLDKNADILDVKKLELTVTSTPLPPLNPNSRSYSNFAVIPPEVPERNFWPRPTVSILPESGTSLPESIYGSFKYSETKSLPSSAPLVSTGQAAVSSSHLPYAVSNELTSLPGYPDRINVSYPFDRPVPLSSLSFQQPHFTSNFSGNKMNPSWRNYNHPTGPTSN</sequence>
<dbReference type="InterPro" id="IPR045071">
    <property type="entry name" value="BBP-like"/>
</dbReference>
<feature type="region of interest" description="Disordered" evidence="3">
    <location>
        <begin position="281"/>
        <end position="306"/>
    </location>
</feature>
<comment type="caution">
    <text evidence="5">The sequence shown here is derived from an EMBL/GenBank/DDBJ whole genome shotgun (WGS) entry which is preliminary data.</text>
</comment>
<evidence type="ECO:0000256" key="2">
    <source>
        <dbReference type="PROSITE-ProRule" id="PRU00117"/>
    </source>
</evidence>
<dbReference type="InterPro" id="IPR004087">
    <property type="entry name" value="KH_dom"/>
</dbReference>
<dbReference type="Gene3D" id="3.30.1370.10">
    <property type="entry name" value="K Homology domain, type 1"/>
    <property type="match status" value="1"/>
</dbReference>
<accession>A0ABR2M806</accession>
<feature type="compositionally biased region" description="Acidic residues" evidence="3">
    <location>
        <begin position="40"/>
        <end position="62"/>
    </location>
</feature>
<feature type="compositionally biased region" description="Basic and acidic residues" evidence="3">
    <location>
        <begin position="63"/>
        <end position="73"/>
    </location>
</feature>
<dbReference type="SMART" id="SM00322">
    <property type="entry name" value="KH"/>
    <property type="match status" value="1"/>
</dbReference>
<evidence type="ECO:0000259" key="4">
    <source>
        <dbReference type="SMART" id="SM00322"/>
    </source>
</evidence>
<protein>
    <recommendedName>
        <fullName evidence="4">K Homology domain-containing protein</fullName>
    </recommendedName>
</protein>
<proteinExistence type="predicted"/>
<dbReference type="Pfam" id="PF22675">
    <property type="entry name" value="KH-I_KHDC4-BBP"/>
    <property type="match status" value="1"/>
</dbReference>
<evidence type="ECO:0000256" key="1">
    <source>
        <dbReference type="ARBA" id="ARBA00022884"/>
    </source>
</evidence>
<name>A0ABR2M806_9ASPA</name>
<feature type="region of interest" description="Disordered" evidence="3">
    <location>
        <begin position="130"/>
        <end position="191"/>
    </location>
</feature>
<feature type="region of interest" description="Disordered" evidence="3">
    <location>
        <begin position="932"/>
        <end position="965"/>
    </location>
</feature>
<feature type="compositionally biased region" description="Basic and acidic residues" evidence="3">
    <location>
        <begin position="175"/>
        <end position="187"/>
    </location>
</feature>
<feature type="domain" description="K Homology" evidence="4">
    <location>
        <begin position="380"/>
        <end position="464"/>
    </location>
</feature>
<evidence type="ECO:0000256" key="3">
    <source>
        <dbReference type="SAM" id="MobiDB-lite"/>
    </source>
</evidence>
<dbReference type="PROSITE" id="PS50084">
    <property type="entry name" value="KH_TYPE_1"/>
    <property type="match status" value="1"/>
</dbReference>
<evidence type="ECO:0000313" key="5">
    <source>
        <dbReference type="EMBL" id="KAK8960183.1"/>
    </source>
</evidence>
<feature type="compositionally biased region" description="Acidic residues" evidence="3">
    <location>
        <begin position="153"/>
        <end position="174"/>
    </location>
</feature>
<dbReference type="InterPro" id="IPR036612">
    <property type="entry name" value="KH_dom_type_1_sf"/>
</dbReference>
<feature type="compositionally biased region" description="Polar residues" evidence="3">
    <location>
        <begin position="932"/>
        <end position="944"/>
    </location>
</feature>
<dbReference type="InterPro" id="IPR055256">
    <property type="entry name" value="KH_1_KHDC4/BBP-like"/>
</dbReference>
<dbReference type="PANTHER" id="PTHR11208">
    <property type="entry name" value="RNA-BINDING PROTEIN RELATED"/>
    <property type="match status" value="1"/>
</dbReference>
<keyword evidence="6" id="KW-1185">Reference proteome</keyword>
<reference evidence="5 6" key="1">
    <citation type="journal article" date="2022" name="Nat. Plants">
        <title>Genomes of leafy and leafless Platanthera orchids illuminate the evolution of mycoheterotrophy.</title>
        <authorList>
            <person name="Li M.H."/>
            <person name="Liu K.W."/>
            <person name="Li Z."/>
            <person name="Lu H.C."/>
            <person name="Ye Q.L."/>
            <person name="Zhang D."/>
            <person name="Wang J.Y."/>
            <person name="Li Y.F."/>
            <person name="Zhong Z.M."/>
            <person name="Liu X."/>
            <person name="Yu X."/>
            <person name="Liu D.K."/>
            <person name="Tu X.D."/>
            <person name="Liu B."/>
            <person name="Hao Y."/>
            <person name="Liao X.Y."/>
            <person name="Jiang Y.T."/>
            <person name="Sun W.H."/>
            <person name="Chen J."/>
            <person name="Chen Y.Q."/>
            <person name="Ai Y."/>
            <person name="Zhai J.W."/>
            <person name="Wu S.S."/>
            <person name="Zhou Z."/>
            <person name="Hsiao Y.Y."/>
            <person name="Wu W.L."/>
            <person name="Chen Y.Y."/>
            <person name="Lin Y.F."/>
            <person name="Hsu J.L."/>
            <person name="Li C.Y."/>
            <person name="Wang Z.W."/>
            <person name="Zhao X."/>
            <person name="Zhong W.Y."/>
            <person name="Ma X.K."/>
            <person name="Ma L."/>
            <person name="Huang J."/>
            <person name="Chen G.Z."/>
            <person name="Huang M.Z."/>
            <person name="Huang L."/>
            <person name="Peng D.H."/>
            <person name="Luo Y.B."/>
            <person name="Zou S.Q."/>
            <person name="Chen S.P."/>
            <person name="Lan S."/>
            <person name="Tsai W.C."/>
            <person name="Van de Peer Y."/>
            <person name="Liu Z.J."/>
        </authorList>
    </citation>
    <scope>NUCLEOTIDE SEQUENCE [LARGE SCALE GENOMIC DNA]</scope>
    <source>
        <strain evidence="5">Lor288</strain>
    </source>
</reference>
<feature type="region of interest" description="Disordered" evidence="3">
    <location>
        <begin position="1252"/>
        <end position="1276"/>
    </location>
</feature>
<keyword evidence="1 2" id="KW-0694">RNA-binding</keyword>
<evidence type="ECO:0000313" key="6">
    <source>
        <dbReference type="Proteomes" id="UP001412067"/>
    </source>
</evidence>
<gene>
    <name evidence="5" type="ORF">KSP40_PGU006266</name>
</gene>
<feature type="region of interest" description="Disordered" evidence="3">
    <location>
        <begin position="40"/>
        <end position="86"/>
    </location>
</feature>
<dbReference type="EMBL" id="JBBWWR010000011">
    <property type="protein sequence ID" value="KAK8960183.1"/>
    <property type="molecule type" value="Genomic_DNA"/>
</dbReference>
<dbReference type="Proteomes" id="UP001412067">
    <property type="component" value="Unassembled WGS sequence"/>
</dbReference>
<dbReference type="SUPFAM" id="SSF54791">
    <property type="entry name" value="Eukaryotic type KH-domain (KH-domain type I)"/>
    <property type="match status" value="1"/>
</dbReference>